<dbReference type="InterPro" id="IPR002018">
    <property type="entry name" value="CarbesteraseB"/>
</dbReference>
<evidence type="ECO:0000313" key="12">
    <source>
        <dbReference type="RefSeq" id="XP_006571557.2"/>
    </source>
</evidence>
<evidence type="ECO:0000313" key="8">
    <source>
        <dbReference type="Proteomes" id="UP000005203"/>
    </source>
</evidence>
<dbReference type="EnsemblMetazoa" id="XM_006571491">
    <property type="protein sequence ID" value="XP_006571554"/>
    <property type="gene ID" value="LOC410779"/>
</dbReference>
<reference evidence="8" key="3">
    <citation type="submission" date="2025-05" db="UniProtKB">
        <authorList>
            <consortium name="RefSeq"/>
        </authorList>
    </citation>
    <scope>NUCLEOTIDE SEQUENCE [LARGE SCALE GENOMIC DNA]</scope>
    <source>
        <strain evidence="8 9">DH4</strain>
        <tissue evidence="9 11">Whole body</tissue>
    </source>
</reference>
<sequence length="1005" mass="109840">MRTSSSSRKRKRKQVFSPILDPIQTLPPSLDDRLVEPVLSRCSARPVHRRRRWRWPEDDEFEGTVWRDVCEDGGGRWRRNGGREWSEGRGDGGSKKCLAALVVLLGLLCGQWCGGGAEALAGSQKYSTRTVRTRYGTLRGVEDRSATSVETYYGVPYATPPIGALRYMPPVTPTPWRGTKLADTVPPACPQRPPEPDSSLPRSKRAYLERLAPMLANQSEDCLYLNLYVPKTPHGSTPDLLPTLLLIHGDSYSWGAGNSFDGTALAAYGRLIVVSINFRLGVLGFLKTGPKGSAQGNYGLMDLVAGLHWLHENLGAFGGDPDRLTLFGYGTGAALANFLAVSPMVKELVERVVLLGGSALSPWAIQRDPLTVKHRVAQQTGCPGNVEADDIAPCLRLRSLEELLSVHLDPPRFTSGFAPFVDGAVMPPPINQNFQPTASSSGLMPLVPGPGTEFANFGDRDLMLGLTSEEAWVNLTDEDLQNGLNETRRDRILRTYVRNTYRYHLHEIYSTLRNEYTDWERGEQSPLAICDGLLSLLGDGQVAAPLLRLALLHSASGGRGYFLHFQLGERPSQRGEEVPYLLGIPLLRGEIASILIGQANYTSADENLSKLLVHYLANFVRRGDPNGASPLTSGSDGLPTSPPFWDSYDSINQLYLEAGRSTEMRSHYRGHKMSLWLNLLPQLHRPGYEISMRHHHLAETATLYEGVVRPQTLAQPLPPPPLPVPSPTEPSSILSSVVSTTECTPNATVATTVPTTTHAPNAHPNLGPGPNNILKKLASNHYQNYTTALSVTIGVGVFLLVLNIMIFAGIYYQRDRNSSRSSASAFANKKKEELLEAGCSGIEAPSAKQRLSTLNLMDSPSSSPPPHKAKLAQELELQLQEFQCSPPPGGGKRGVLEPPLYTRSPCVQRTRTPSPCVDATTARMDDDEDEDDDDEDEDDDDDDDEDEDENGGNSSDDNDDENLPEPPPPPKVPAPNVNLSCPGILRQPGTPGSAKKRVQIQEISV</sequence>
<dbReference type="PROSITE" id="PS00941">
    <property type="entry name" value="CARBOXYLESTERASE_B_2"/>
    <property type="match status" value="1"/>
</dbReference>
<dbReference type="RefSeq" id="XP_006571557.2">
    <property type="nucleotide sequence ID" value="XM_006571494.3"/>
</dbReference>
<reference evidence="7" key="1">
    <citation type="submission" date="2021-01" db="UniProtKB">
        <authorList>
            <consortium name="EnsemblMetazoa"/>
        </authorList>
    </citation>
    <scope>IDENTIFICATION</scope>
    <source>
        <strain evidence="7">DH4</strain>
    </source>
</reference>
<evidence type="ECO:0000256" key="4">
    <source>
        <dbReference type="SAM" id="MobiDB-lite"/>
    </source>
</evidence>
<accession>A0A7M7H0H5</accession>
<dbReference type="KEGG" id="ame:410779"/>
<evidence type="ECO:0000256" key="2">
    <source>
        <dbReference type="ARBA" id="ARBA00022729"/>
    </source>
</evidence>
<comment type="similarity">
    <text evidence="1">Belongs to the type-B carboxylesterase/lipase family.</text>
</comment>
<feature type="region of interest" description="Disordered" evidence="4">
    <location>
        <begin position="882"/>
        <end position="1005"/>
    </location>
</feature>
<reference evidence="10" key="2">
    <citation type="submission" date="2025-04" db="UniProtKB">
        <authorList>
            <consortium name="RefSeq"/>
        </authorList>
    </citation>
    <scope>IDENTIFICATION</scope>
    <source>
        <strain evidence="10">DH4</strain>
        <tissue evidence="10">Whole body</tissue>
    </source>
</reference>
<evidence type="ECO:0000313" key="11">
    <source>
        <dbReference type="RefSeq" id="XP_006571556.2"/>
    </source>
</evidence>
<dbReference type="RefSeq" id="XP_006571554.2">
    <property type="nucleotide sequence ID" value="XM_006571491.3"/>
</dbReference>
<dbReference type="InterPro" id="IPR019819">
    <property type="entry name" value="Carboxylesterase_B_CS"/>
</dbReference>
<evidence type="ECO:0000256" key="5">
    <source>
        <dbReference type="SAM" id="Phobius"/>
    </source>
</evidence>
<feature type="transmembrane region" description="Helical" evidence="5">
    <location>
        <begin position="788"/>
        <end position="812"/>
    </location>
</feature>
<dbReference type="RefSeq" id="XP_006571555.2">
    <property type="nucleotide sequence ID" value="XM_006571492.3"/>
</dbReference>
<dbReference type="InterPro" id="IPR051093">
    <property type="entry name" value="Neuroligin/BSAL"/>
</dbReference>
<feature type="compositionally biased region" description="Pro residues" evidence="4">
    <location>
        <begin position="964"/>
        <end position="973"/>
    </location>
</feature>
<evidence type="ECO:0000256" key="1">
    <source>
        <dbReference type="ARBA" id="ARBA00005964"/>
    </source>
</evidence>
<dbReference type="OrthoDB" id="3200163at2759"/>
<keyword evidence="5" id="KW-0812">Transmembrane</keyword>
<dbReference type="Proteomes" id="UP000005203">
    <property type="component" value="Linkage group LG1"/>
</dbReference>
<evidence type="ECO:0000259" key="6">
    <source>
        <dbReference type="Pfam" id="PF00135"/>
    </source>
</evidence>
<dbReference type="Pfam" id="PF00135">
    <property type="entry name" value="COesterase"/>
    <property type="match status" value="1"/>
</dbReference>
<keyword evidence="2" id="KW-0732">Signal</keyword>
<name>A0A7M7H5P5_APIME</name>
<feature type="domain" description="Carboxylesterase type B" evidence="6">
    <location>
        <begin position="128"/>
        <end position="676"/>
    </location>
</feature>
<dbReference type="AlphaFoldDB" id="A0A7M7H5P5"/>
<accession>A0A8B6ZDZ3</accession>
<accession>A0A8B6Z9N4</accession>
<feature type="compositionally biased region" description="Pro residues" evidence="4">
    <location>
        <begin position="716"/>
        <end position="728"/>
    </location>
</feature>
<dbReference type="EnsemblMetazoa" id="XM_006571493">
    <property type="protein sequence ID" value="XP_006571556"/>
    <property type="gene ID" value="LOC410779"/>
</dbReference>
<keyword evidence="5" id="KW-0472">Membrane</keyword>
<feature type="compositionally biased region" description="Acidic residues" evidence="4">
    <location>
        <begin position="925"/>
        <end position="963"/>
    </location>
</feature>
<dbReference type="GeneID" id="410779"/>
<dbReference type="Gene3D" id="3.40.50.1820">
    <property type="entry name" value="alpha/beta hydrolase"/>
    <property type="match status" value="1"/>
</dbReference>
<evidence type="ECO:0000256" key="3">
    <source>
        <dbReference type="ARBA" id="ARBA00023180"/>
    </source>
</evidence>
<dbReference type="PANTHER" id="PTHR43903">
    <property type="entry name" value="NEUROLIGIN"/>
    <property type="match status" value="1"/>
</dbReference>
<accession>A0A7M7H5P5</accession>
<feature type="region of interest" description="Disordered" evidence="4">
    <location>
        <begin position="712"/>
        <end position="733"/>
    </location>
</feature>
<evidence type="ECO:0000313" key="10">
    <source>
        <dbReference type="RefSeq" id="XP_006571555.2"/>
    </source>
</evidence>
<dbReference type="InterPro" id="IPR029058">
    <property type="entry name" value="AB_hydrolase_fold"/>
</dbReference>
<keyword evidence="8" id="KW-1185">Reference proteome</keyword>
<gene>
    <name evidence="9 10 11 12" type="primary">LOC410779</name>
</gene>
<dbReference type="RefSeq" id="XP_006571556.2">
    <property type="nucleotide sequence ID" value="XM_006571493.3"/>
</dbReference>
<keyword evidence="5" id="KW-1133">Transmembrane helix</keyword>
<dbReference type="SUPFAM" id="SSF53474">
    <property type="entry name" value="alpha/beta-Hydrolases"/>
    <property type="match status" value="1"/>
</dbReference>
<keyword evidence="3" id="KW-0325">Glycoprotein</keyword>
<protein>
    <submittedName>
        <fullName evidence="9 10">Neuroligin-1 isoform X1</fullName>
    </submittedName>
</protein>
<evidence type="ECO:0000313" key="7">
    <source>
        <dbReference type="EnsemblMetazoa" id="XP_006571555"/>
    </source>
</evidence>
<dbReference type="EnsemblMetazoa" id="XM_006571492">
    <property type="protein sequence ID" value="XP_006571555"/>
    <property type="gene ID" value="LOC410779"/>
</dbReference>
<organism evidence="7">
    <name type="scientific">Apis mellifera</name>
    <name type="common">Honeybee</name>
    <dbReference type="NCBI Taxonomy" id="7460"/>
    <lineage>
        <taxon>Eukaryota</taxon>
        <taxon>Metazoa</taxon>
        <taxon>Ecdysozoa</taxon>
        <taxon>Arthropoda</taxon>
        <taxon>Hexapoda</taxon>
        <taxon>Insecta</taxon>
        <taxon>Pterygota</taxon>
        <taxon>Neoptera</taxon>
        <taxon>Endopterygota</taxon>
        <taxon>Hymenoptera</taxon>
        <taxon>Apocrita</taxon>
        <taxon>Aculeata</taxon>
        <taxon>Apoidea</taxon>
        <taxon>Anthophila</taxon>
        <taxon>Apidae</taxon>
        <taxon>Apis</taxon>
    </lineage>
</organism>
<dbReference type="EnsemblMetazoa" id="XM_006571494">
    <property type="protein sequence ID" value="XP_006571557"/>
    <property type="gene ID" value="LOC410779"/>
</dbReference>
<proteinExistence type="inferred from homology"/>
<evidence type="ECO:0000313" key="9">
    <source>
        <dbReference type="RefSeq" id="XP_006571554.2"/>
    </source>
</evidence>